<feature type="transmembrane region" description="Helical" evidence="4">
    <location>
        <begin position="123"/>
        <end position="140"/>
    </location>
</feature>
<dbReference type="InterPro" id="IPR003594">
    <property type="entry name" value="HATPase_dom"/>
</dbReference>
<feature type="transmembrane region" description="Helical" evidence="4">
    <location>
        <begin position="54"/>
        <end position="75"/>
    </location>
</feature>
<evidence type="ECO:0000313" key="7">
    <source>
        <dbReference type="Proteomes" id="UP000654257"/>
    </source>
</evidence>
<dbReference type="GO" id="GO:0016020">
    <property type="term" value="C:membrane"/>
    <property type="evidence" value="ECO:0007669"/>
    <property type="project" value="InterPro"/>
</dbReference>
<keyword evidence="3" id="KW-0902">Two-component regulatory system</keyword>
<dbReference type="GO" id="GO:0000155">
    <property type="term" value="F:phosphorelay sensor kinase activity"/>
    <property type="evidence" value="ECO:0007669"/>
    <property type="project" value="InterPro"/>
</dbReference>
<proteinExistence type="predicted"/>
<gene>
    <name evidence="6" type="ORF">GCM10007304_14380</name>
</gene>
<reference evidence="6" key="2">
    <citation type="submission" date="2020-09" db="EMBL/GenBank/DDBJ databases">
        <authorList>
            <person name="Sun Q."/>
            <person name="Sedlacek I."/>
        </authorList>
    </citation>
    <scope>NUCLEOTIDE SEQUENCE</scope>
    <source>
        <strain evidence="6">CCM 7905</strain>
    </source>
</reference>
<dbReference type="PANTHER" id="PTHR24421:SF58">
    <property type="entry name" value="SIGNAL TRANSDUCTION HISTIDINE-PROTEIN KINASE_PHOSPHATASE UHPB"/>
    <property type="match status" value="1"/>
</dbReference>
<dbReference type="Pfam" id="PF07730">
    <property type="entry name" value="HisKA_3"/>
    <property type="match status" value="1"/>
</dbReference>
<keyword evidence="4" id="KW-1133">Transmembrane helix</keyword>
<dbReference type="InterPro" id="IPR050482">
    <property type="entry name" value="Sensor_HK_TwoCompSys"/>
</dbReference>
<dbReference type="Gene3D" id="1.20.5.1930">
    <property type="match status" value="1"/>
</dbReference>
<name>A0A917FRG8_9NOCA</name>
<evidence type="ECO:0000259" key="5">
    <source>
        <dbReference type="PROSITE" id="PS50109"/>
    </source>
</evidence>
<keyword evidence="4" id="KW-0472">Membrane</keyword>
<keyword evidence="7" id="KW-1185">Reference proteome</keyword>
<evidence type="ECO:0000313" key="6">
    <source>
        <dbReference type="EMBL" id="GGG01507.1"/>
    </source>
</evidence>
<dbReference type="AlphaFoldDB" id="A0A917FRG8"/>
<evidence type="ECO:0000256" key="2">
    <source>
        <dbReference type="ARBA" id="ARBA00022777"/>
    </source>
</evidence>
<evidence type="ECO:0000256" key="1">
    <source>
        <dbReference type="ARBA" id="ARBA00022679"/>
    </source>
</evidence>
<dbReference type="RefSeq" id="WP_188544142.1">
    <property type="nucleotide sequence ID" value="NZ_BMCU01000002.1"/>
</dbReference>
<dbReference type="CDD" id="cd16917">
    <property type="entry name" value="HATPase_UhpB-NarQ-NarX-like"/>
    <property type="match status" value="1"/>
</dbReference>
<dbReference type="Gene3D" id="3.30.565.10">
    <property type="entry name" value="Histidine kinase-like ATPase, C-terminal domain"/>
    <property type="match status" value="1"/>
</dbReference>
<keyword evidence="4" id="KW-0812">Transmembrane</keyword>
<protein>
    <submittedName>
        <fullName evidence="6">Two-component sensor histidine kinase</fullName>
    </submittedName>
</protein>
<reference evidence="6" key="1">
    <citation type="journal article" date="2014" name="Int. J. Syst. Evol. Microbiol.">
        <title>Complete genome sequence of Corynebacterium casei LMG S-19264T (=DSM 44701T), isolated from a smear-ripened cheese.</title>
        <authorList>
            <consortium name="US DOE Joint Genome Institute (JGI-PGF)"/>
            <person name="Walter F."/>
            <person name="Albersmeier A."/>
            <person name="Kalinowski J."/>
            <person name="Ruckert C."/>
        </authorList>
    </citation>
    <scope>NUCLEOTIDE SEQUENCE</scope>
    <source>
        <strain evidence="6">CCM 7905</strain>
    </source>
</reference>
<dbReference type="PIRSF" id="PIRSF037434">
    <property type="entry name" value="STHK_ChrS"/>
    <property type="match status" value="1"/>
</dbReference>
<comment type="caution">
    <text evidence="6">The sequence shown here is derived from an EMBL/GenBank/DDBJ whole genome shotgun (WGS) entry which is preliminary data.</text>
</comment>
<keyword evidence="2 6" id="KW-0418">Kinase</keyword>
<organism evidence="6 7">
    <name type="scientific">Rhodococcoides trifolii</name>
    <dbReference type="NCBI Taxonomy" id="908250"/>
    <lineage>
        <taxon>Bacteria</taxon>
        <taxon>Bacillati</taxon>
        <taxon>Actinomycetota</taxon>
        <taxon>Actinomycetes</taxon>
        <taxon>Mycobacteriales</taxon>
        <taxon>Nocardiaceae</taxon>
        <taxon>Rhodococcoides</taxon>
    </lineage>
</organism>
<accession>A0A917FRG8</accession>
<dbReference type="InterPro" id="IPR017205">
    <property type="entry name" value="Sig_transdc_His_kinase_ChrS"/>
</dbReference>
<dbReference type="EMBL" id="BMCU01000002">
    <property type="protein sequence ID" value="GGG01507.1"/>
    <property type="molecule type" value="Genomic_DNA"/>
</dbReference>
<feature type="domain" description="Histidine kinase" evidence="5">
    <location>
        <begin position="314"/>
        <end position="399"/>
    </location>
</feature>
<dbReference type="PROSITE" id="PS50109">
    <property type="entry name" value="HIS_KIN"/>
    <property type="match status" value="1"/>
</dbReference>
<feature type="transmembrane region" description="Helical" evidence="4">
    <location>
        <begin position="87"/>
        <end position="111"/>
    </location>
</feature>
<dbReference type="InterPro" id="IPR005467">
    <property type="entry name" value="His_kinase_dom"/>
</dbReference>
<dbReference type="InterPro" id="IPR036890">
    <property type="entry name" value="HATPase_C_sf"/>
</dbReference>
<dbReference type="SUPFAM" id="SSF55874">
    <property type="entry name" value="ATPase domain of HSP90 chaperone/DNA topoisomerase II/histidine kinase"/>
    <property type="match status" value="1"/>
</dbReference>
<feature type="transmembrane region" description="Helical" evidence="4">
    <location>
        <begin position="28"/>
        <end position="48"/>
    </location>
</feature>
<dbReference type="Proteomes" id="UP000654257">
    <property type="component" value="Unassembled WGS sequence"/>
</dbReference>
<dbReference type="InterPro" id="IPR011712">
    <property type="entry name" value="Sig_transdc_His_kin_sub3_dim/P"/>
</dbReference>
<evidence type="ECO:0000256" key="4">
    <source>
        <dbReference type="SAM" id="Phobius"/>
    </source>
</evidence>
<keyword evidence="1" id="KW-0808">Transferase</keyword>
<dbReference type="PANTHER" id="PTHR24421">
    <property type="entry name" value="NITRATE/NITRITE SENSOR PROTEIN NARX-RELATED"/>
    <property type="match status" value="1"/>
</dbReference>
<feature type="transmembrane region" description="Helical" evidence="4">
    <location>
        <begin position="152"/>
        <end position="170"/>
    </location>
</feature>
<dbReference type="Pfam" id="PF02518">
    <property type="entry name" value="HATPase_c"/>
    <property type="match status" value="1"/>
</dbReference>
<evidence type="ECO:0000256" key="3">
    <source>
        <dbReference type="ARBA" id="ARBA00023012"/>
    </source>
</evidence>
<sequence>MSEGRVEEVRGVMPGASSLVVSGPDFRFWDLFHACVFVVAVGVVLGTSAEQSRVGAVGLLLVLGAAYALWGRRLILRRDERTAPGLLYLAATGALMAAAAVYAGAATWFVASLSVQAYMLVRWPFAVASVAAVNLVGPAVEYLRFGSIDASAVWIAAAITAGSAVMSAWIDRIARQSNERAALIAELDASRAEVARLSHDAGTITERTRLAAEIHDTLAQGYTSVLALIQAARATADRATAARHLDLASDTCRENLKEARAMVAELSPAPVDDDGLGEALRRLGQRASAETGAVCDVEIVDPVPPLSRPLEVALLRVTQEALTNVRKHASASVISVRLDVDAEFVSLVVADDGVGISGPATAENFGVRGMRSRVEQLGGTLVIQPGRTSGTVLTVEVPL</sequence>
<dbReference type="GO" id="GO:0046983">
    <property type="term" value="F:protein dimerization activity"/>
    <property type="evidence" value="ECO:0007669"/>
    <property type="project" value="InterPro"/>
</dbReference>